<sequence length="370" mass="41039">MNSTSIVGAFPPPPGTTANFTNPEYTGARLVVAAIVCPAIAIPFMLIRLYTKHFLLKRLHLDDYAITLGMLCAFANSGVGIYQTRNGLGIQIWNVPLDKYIKFLKVGSTYGAITFSVGMLCIKASIALFYLRFSLDRSFRIVTYIVLFVSVTFALLGAFSFAYLCKPIEKFWNFTVPGTCGNFGANLLTFAVLDVITDVTLLLLPIWLLWPLKLERIHKIGTVLIFMTGSFVCCVSIIRLVELLRTSDYKDWECSSVENLIWCLIELYTGIICACLPSLKPFSKFHFPFLHKKHQEVAVRSLNTFSAASNIDSQQQGGHIFSSAADSAYESGGDGRDLEARSYGSSDLSRSVNGRHEHENRSNFSSQAPA</sequence>
<comment type="subcellular location">
    <subcellularLocation>
        <location evidence="1">Membrane</location>
        <topology evidence="1">Multi-pass membrane protein</topology>
    </subcellularLocation>
</comment>
<accession>A0A2J6RGX2</accession>
<evidence type="ECO:0000313" key="10">
    <source>
        <dbReference type="Proteomes" id="UP000235786"/>
    </source>
</evidence>
<evidence type="ECO:0000256" key="7">
    <source>
        <dbReference type="SAM" id="Phobius"/>
    </source>
</evidence>
<evidence type="ECO:0000256" key="6">
    <source>
        <dbReference type="SAM" id="MobiDB-lite"/>
    </source>
</evidence>
<comment type="similarity">
    <text evidence="5">Belongs to the SAT4 family.</text>
</comment>
<feature type="domain" description="Rhodopsin" evidence="8">
    <location>
        <begin position="47"/>
        <end position="282"/>
    </location>
</feature>
<feature type="transmembrane region" description="Helical" evidence="7">
    <location>
        <begin position="30"/>
        <end position="51"/>
    </location>
</feature>
<dbReference type="PANTHER" id="PTHR33048:SF47">
    <property type="entry name" value="INTEGRAL MEMBRANE PROTEIN-RELATED"/>
    <property type="match status" value="1"/>
</dbReference>
<evidence type="ECO:0000259" key="8">
    <source>
        <dbReference type="Pfam" id="PF20684"/>
    </source>
</evidence>
<dbReference type="InterPro" id="IPR049326">
    <property type="entry name" value="Rhodopsin_dom_fungi"/>
</dbReference>
<dbReference type="OrthoDB" id="444631at2759"/>
<keyword evidence="10" id="KW-1185">Reference proteome</keyword>
<dbReference type="STRING" id="1149755.A0A2J6RGX2"/>
<feature type="region of interest" description="Disordered" evidence="6">
    <location>
        <begin position="326"/>
        <end position="370"/>
    </location>
</feature>
<feature type="transmembrane region" description="Helical" evidence="7">
    <location>
        <begin position="141"/>
        <end position="163"/>
    </location>
</feature>
<evidence type="ECO:0000256" key="5">
    <source>
        <dbReference type="ARBA" id="ARBA00038359"/>
    </source>
</evidence>
<evidence type="ECO:0000256" key="1">
    <source>
        <dbReference type="ARBA" id="ARBA00004141"/>
    </source>
</evidence>
<feature type="transmembrane region" description="Helical" evidence="7">
    <location>
        <begin position="220"/>
        <end position="239"/>
    </location>
</feature>
<feature type="transmembrane region" description="Helical" evidence="7">
    <location>
        <begin position="63"/>
        <end position="83"/>
    </location>
</feature>
<name>A0A2J6RGX2_HYAVF</name>
<organism evidence="9 10">
    <name type="scientific">Hyaloscypha variabilis (strain UAMH 11265 / GT02V1 / F)</name>
    <name type="common">Meliniomyces variabilis</name>
    <dbReference type="NCBI Taxonomy" id="1149755"/>
    <lineage>
        <taxon>Eukaryota</taxon>
        <taxon>Fungi</taxon>
        <taxon>Dikarya</taxon>
        <taxon>Ascomycota</taxon>
        <taxon>Pezizomycotina</taxon>
        <taxon>Leotiomycetes</taxon>
        <taxon>Helotiales</taxon>
        <taxon>Hyaloscyphaceae</taxon>
        <taxon>Hyaloscypha</taxon>
        <taxon>Hyaloscypha variabilis</taxon>
    </lineage>
</organism>
<keyword evidence="2 7" id="KW-0812">Transmembrane</keyword>
<dbReference type="EMBL" id="KZ613949">
    <property type="protein sequence ID" value="PMD37783.1"/>
    <property type="molecule type" value="Genomic_DNA"/>
</dbReference>
<dbReference type="AlphaFoldDB" id="A0A2J6RGX2"/>
<feature type="transmembrane region" description="Helical" evidence="7">
    <location>
        <begin position="183"/>
        <end position="208"/>
    </location>
</feature>
<proteinExistence type="inferred from homology"/>
<dbReference type="PANTHER" id="PTHR33048">
    <property type="entry name" value="PTH11-LIKE INTEGRAL MEMBRANE PROTEIN (AFU_ORTHOLOGUE AFUA_5G11245)"/>
    <property type="match status" value="1"/>
</dbReference>
<feature type="compositionally biased region" description="Polar residues" evidence="6">
    <location>
        <begin position="343"/>
        <end position="352"/>
    </location>
</feature>
<dbReference type="GO" id="GO:0016020">
    <property type="term" value="C:membrane"/>
    <property type="evidence" value="ECO:0007669"/>
    <property type="project" value="UniProtKB-SubCell"/>
</dbReference>
<evidence type="ECO:0000256" key="2">
    <source>
        <dbReference type="ARBA" id="ARBA00022692"/>
    </source>
</evidence>
<evidence type="ECO:0000256" key="4">
    <source>
        <dbReference type="ARBA" id="ARBA00023136"/>
    </source>
</evidence>
<dbReference type="InterPro" id="IPR052337">
    <property type="entry name" value="SAT4-like"/>
</dbReference>
<gene>
    <name evidence="9" type="ORF">L207DRAFT_586113</name>
</gene>
<keyword evidence="4 7" id="KW-0472">Membrane</keyword>
<evidence type="ECO:0000256" key="3">
    <source>
        <dbReference type="ARBA" id="ARBA00022989"/>
    </source>
</evidence>
<protein>
    <recommendedName>
        <fullName evidence="8">Rhodopsin domain-containing protein</fullName>
    </recommendedName>
</protein>
<dbReference type="Pfam" id="PF20684">
    <property type="entry name" value="Fung_rhodopsin"/>
    <property type="match status" value="1"/>
</dbReference>
<reference evidence="9 10" key="1">
    <citation type="submission" date="2016-04" db="EMBL/GenBank/DDBJ databases">
        <title>A degradative enzymes factory behind the ericoid mycorrhizal symbiosis.</title>
        <authorList>
            <consortium name="DOE Joint Genome Institute"/>
            <person name="Martino E."/>
            <person name="Morin E."/>
            <person name="Grelet G."/>
            <person name="Kuo A."/>
            <person name="Kohler A."/>
            <person name="Daghino S."/>
            <person name="Barry K."/>
            <person name="Choi C."/>
            <person name="Cichocki N."/>
            <person name="Clum A."/>
            <person name="Copeland A."/>
            <person name="Hainaut M."/>
            <person name="Haridas S."/>
            <person name="Labutti K."/>
            <person name="Lindquist E."/>
            <person name="Lipzen A."/>
            <person name="Khouja H.-R."/>
            <person name="Murat C."/>
            <person name="Ohm R."/>
            <person name="Olson A."/>
            <person name="Spatafora J."/>
            <person name="Veneault-Fourrey C."/>
            <person name="Henrissat B."/>
            <person name="Grigoriev I."/>
            <person name="Martin F."/>
            <person name="Perotto S."/>
        </authorList>
    </citation>
    <scope>NUCLEOTIDE SEQUENCE [LARGE SCALE GENOMIC DNA]</scope>
    <source>
        <strain evidence="9 10">F</strain>
    </source>
</reference>
<keyword evidence="3 7" id="KW-1133">Transmembrane helix</keyword>
<feature type="transmembrane region" description="Helical" evidence="7">
    <location>
        <begin position="103"/>
        <end position="129"/>
    </location>
</feature>
<dbReference type="Proteomes" id="UP000235786">
    <property type="component" value="Unassembled WGS sequence"/>
</dbReference>
<evidence type="ECO:0000313" key="9">
    <source>
        <dbReference type="EMBL" id="PMD37783.1"/>
    </source>
</evidence>